<dbReference type="InterPro" id="IPR038379">
    <property type="entry name" value="SecE_sf"/>
</dbReference>
<dbReference type="EMBL" id="CP046391">
    <property type="protein sequence ID" value="QJC27794.1"/>
    <property type="molecule type" value="Genomic_DNA"/>
</dbReference>
<evidence type="ECO:0000256" key="3">
    <source>
        <dbReference type="ARBA" id="ARBA00022692"/>
    </source>
</evidence>
<dbReference type="KEGG" id="aplt:ANPL_03720"/>
<keyword evidence="3 8" id="KW-0812">Transmembrane</keyword>
<evidence type="ECO:0000256" key="4">
    <source>
        <dbReference type="ARBA" id="ARBA00022927"/>
    </source>
</evidence>
<evidence type="ECO:0000313" key="10">
    <source>
        <dbReference type="Proteomes" id="UP000500930"/>
    </source>
</evidence>
<dbReference type="GO" id="GO:0065002">
    <property type="term" value="P:intracellular protein transmembrane transport"/>
    <property type="evidence" value="ECO:0007669"/>
    <property type="project" value="UniProtKB-UniRule"/>
</dbReference>
<dbReference type="Pfam" id="PF00584">
    <property type="entry name" value="SecE"/>
    <property type="match status" value="1"/>
</dbReference>
<dbReference type="GO" id="GO:0008320">
    <property type="term" value="F:protein transmembrane transporter activity"/>
    <property type="evidence" value="ECO:0007669"/>
    <property type="project" value="UniProtKB-UniRule"/>
</dbReference>
<dbReference type="Proteomes" id="UP000500930">
    <property type="component" value="Chromosome"/>
</dbReference>
<dbReference type="HAMAP" id="MF_00422">
    <property type="entry name" value="SecE"/>
    <property type="match status" value="1"/>
</dbReference>
<accession>A0A858PZ08</accession>
<dbReference type="GO" id="GO:0009306">
    <property type="term" value="P:protein secretion"/>
    <property type="evidence" value="ECO:0007669"/>
    <property type="project" value="UniProtKB-UniRule"/>
</dbReference>
<sequence length="66" mass="7547">MIGGFAKFLLEVKQEVLQVSWASRKEVFVFLWVVVLTVVASSFLFSCVDFVFLRLVKIMLGVIYEA</sequence>
<keyword evidence="4 8" id="KW-0653">Protein transport</keyword>
<keyword evidence="8" id="KW-1003">Cell membrane</keyword>
<name>A0A858PZ08_9RICK</name>
<organism evidence="9 10">
    <name type="scientific">Anaplasma platys</name>
    <dbReference type="NCBI Taxonomy" id="949"/>
    <lineage>
        <taxon>Bacteria</taxon>
        <taxon>Pseudomonadati</taxon>
        <taxon>Pseudomonadota</taxon>
        <taxon>Alphaproteobacteria</taxon>
        <taxon>Rickettsiales</taxon>
        <taxon>Anaplasmataceae</taxon>
        <taxon>Anaplasma</taxon>
    </lineage>
</organism>
<evidence type="ECO:0000256" key="5">
    <source>
        <dbReference type="ARBA" id="ARBA00022989"/>
    </source>
</evidence>
<protein>
    <recommendedName>
        <fullName evidence="8">Protein translocase subunit SecE</fullName>
    </recommendedName>
</protein>
<evidence type="ECO:0000256" key="8">
    <source>
        <dbReference type="HAMAP-Rule" id="MF_00422"/>
    </source>
</evidence>
<dbReference type="GO" id="GO:0006605">
    <property type="term" value="P:protein targeting"/>
    <property type="evidence" value="ECO:0007669"/>
    <property type="project" value="UniProtKB-UniRule"/>
</dbReference>
<dbReference type="AlphaFoldDB" id="A0A858PZ08"/>
<evidence type="ECO:0000313" key="9">
    <source>
        <dbReference type="EMBL" id="QJC27794.1"/>
    </source>
</evidence>
<keyword evidence="10" id="KW-1185">Reference proteome</keyword>
<dbReference type="RefSeq" id="WP_169193402.1">
    <property type="nucleotide sequence ID" value="NZ_CP046391.1"/>
</dbReference>
<dbReference type="InterPro" id="IPR001901">
    <property type="entry name" value="Translocase_SecE/Sec61-g"/>
</dbReference>
<keyword evidence="7 8" id="KW-0472">Membrane</keyword>
<dbReference type="InterPro" id="IPR005807">
    <property type="entry name" value="SecE_bac"/>
</dbReference>
<dbReference type="GO" id="GO:0005886">
    <property type="term" value="C:plasma membrane"/>
    <property type="evidence" value="ECO:0007669"/>
    <property type="project" value="UniProtKB-SubCell"/>
</dbReference>
<evidence type="ECO:0000256" key="2">
    <source>
        <dbReference type="ARBA" id="ARBA00022448"/>
    </source>
</evidence>
<feature type="transmembrane region" description="Helical" evidence="8">
    <location>
        <begin position="29"/>
        <end position="53"/>
    </location>
</feature>
<reference evidence="9 10" key="1">
    <citation type="journal article" date="2020" name="Pathogens">
        <title>First Whole Genome Sequence of Anaplasma platys, an Obligate Intracellular Rickettsial Pathogen of Dogs.</title>
        <authorList>
            <person name="Llanes A."/>
            <person name="Rajeev S."/>
        </authorList>
    </citation>
    <scope>NUCLEOTIDE SEQUENCE [LARGE SCALE GENOMIC DNA]</scope>
    <source>
        <strain evidence="9 10">S3</strain>
    </source>
</reference>
<keyword evidence="5 8" id="KW-1133">Transmembrane helix</keyword>
<dbReference type="Gene3D" id="1.20.5.1030">
    <property type="entry name" value="Preprotein translocase secy subunit"/>
    <property type="match status" value="1"/>
</dbReference>
<dbReference type="NCBIfam" id="TIGR00964">
    <property type="entry name" value="secE_bact"/>
    <property type="match status" value="1"/>
</dbReference>
<comment type="similarity">
    <text evidence="8">Belongs to the SecE/SEC61-gamma family.</text>
</comment>
<dbReference type="GO" id="GO:0043952">
    <property type="term" value="P:protein transport by the Sec complex"/>
    <property type="evidence" value="ECO:0007669"/>
    <property type="project" value="UniProtKB-UniRule"/>
</dbReference>
<comment type="subcellular location">
    <subcellularLocation>
        <location evidence="8">Cell membrane</location>
        <topology evidence="8">Single-pass membrane protein</topology>
    </subcellularLocation>
    <subcellularLocation>
        <location evidence="1">Membrane</location>
    </subcellularLocation>
</comment>
<comment type="subunit">
    <text evidence="8">Component of the Sec protein translocase complex. Heterotrimer consisting of SecY, SecE and SecG subunits. The heterotrimers can form oligomers, although 1 heterotrimer is thought to be able to translocate proteins. Interacts with the ribosome. Interacts with SecDF, and other proteins may be involved. Interacts with SecA.</text>
</comment>
<keyword evidence="2 8" id="KW-0813">Transport</keyword>
<proteinExistence type="inferred from homology"/>
<evidence type="ECO:0000256" key="1">
    <source>
        <dbReference type="ARBA" id="ARBA00004370"/>
    </source>
</evidence>
<comment type="function">
    <text evidence="8">Essential subunit of the Sec protein translocation channel SecYEG. Clamps together the 2 halves of SecY. May contact the channel plug during translocation.</text>
</comment>
<evidence type="ECO:0000256" key="7">
    <source>
        <dbReference type="ARBA" id="ARBA00023136"/>
    </source>
</evidence>
<gene>
    <name evidence="8" type="primary">secE</name>
    <name evidence="9" type="ORF">ANPL_03720</name>
</gene>
<evidence type="ECO:0000256" key="6">
    <source>
        <dbReference type="ARBA" id="ARBA00023010"/>
    </source>
</evidence>
<keyword evidence="6 8" id="KW-0811">Translocation</keyword>